<dbReference type="AlphaFoldDB" id="A0A9W8C163"/>
<feature type="signal peptide" evidence="1">
    <location>
        <begin position="1"/>
        <end position="22"/>
    </location>
</feature>
<protein>
    <submittedName>
        <fullName evidence="2">G-protein coupled receptor 126-like</fullName>
    </submittedName>
</protein>
<sequence>MSWQKHTFLWIIFCATCQITCSKMMIVGHNLSVYSGDTGCPAVQLTCRPGGDTLTKNFCIMNVKQEASSMGNCTTESGDTFHFAITSNGSEYEVMMNETVRDITMLFLPDQLQYLPSNVDQNLTGYSHASFICLRDLGGILNVKEYLVDPQETCYVAAYSHSACDGKKESKYVLQVSGTQTKCVSCIKPSKTTSSSEASGMMDNLENIADKMERNNQSIKPIVMGGVKGLVYRQDRSTEPKDVTMFSSSDQDEISVTEAQNIGQKQYSWLVKISAEAFNKSRLENNGSAFVGVLQFKNMDVNDEAKHLIVLNNEVYGISMGASISNLTDNIEIFIRAENLVGDVYCSSWDGRGKYSLIAQFTMCKYFLSYHFGFVQET</sequence>
<gene>
    <name evidence="2" type="ORF">IRJ41_024419</name>
</gene>
<evidence type="ECO:0000313" key="2">
    <source>
        <dbReference type="EMBL" id="KAI7805019.1"/>
    </source>
</evidence>
<keyword evidence="3" id="KW-1185">Reference proteome</keyword>
<comment type="caution">
    <text evidence="2">The sequence shown here is derived from an EMBL/GenBank/DDBJ whole genome shotgun (WGS) entry which is preliminary data.</text>
</comment>
<reference evidence="2" key="1">
    <citation type="submission" date="2021-02" db="EMBL/GenBank/DDBJ databases">
        <title>Comparative genomics reveals that relaxation of natural selection precedes convergent phenotypic evolution of cavefish.</title>
        <authorList>
            <person name="Peng Z."/>
        </authorList>
    </citation>
    <scope>NUCLEOTIDE SEQUENCE</scope>
    <source>
        <tissue evidence="2">Muscle</tissue>
    </source>
</reference>
<proteinExistence type="predicted"/>
<dbReference type="Gene3D" id="2.60.220.50">
    <property type="match status" value="1"/>
</dbReference>
<feature type="chain" id="PRO_5040751509" evidence="1">
    <location>
        <begin position="23"/>
        <end position="378"/>
    </location>
</feature>
<evidence type="ECO:0000256" key="1">
    <source>
        <dbReference type="SAM" id="SignalP"/>
    </source>
</evidence>
<keyword evidence="1" id="KW-0732">Signal</keyword>
<keyword evidence="2" id="KW-0675">Receptor</keyword>
<name>A0A9W8C163_TRIRA</name>
<dbReference type="EMBL" id="JAFHDT010000010">
    <property type="protein sequence ID" value="KAI7805019.1"/>
    <property type="molecule type" value="Genomic_DNA"/>
</dbReference>
<organism evidence="2 3">
    <name type="scientific">Triplophysa rosa</name>
    <name type="common">Cave loach</name>
    <dbReference type="NCBI Taxonomy" id="992332"/>
    <lineage>
        <taxon>Eukaryota</taxon>
        <taxon>Metazoa</taxon>
        <taxon>Chordata</taxon>
        <taxon>Craniata</taxon>
        <taxon>Vertebrata</taxon>
        <taxon>Euteleostomi</taxon>
        <taxon>Actinopterygii</taxon>
        <taxon>Neopterygii</taxon>
        <taxon>Teleostei</taxon>
        <taxon>Ostariophysi</taxon>
        <taxon>Cypriniformes</taxon>
        <taxon>Nemacheilidae</taxon>
        <taxon>Triplophysa</taxon>
    </lineage>
</organism>
<dbReference type="InterPro" id="IPR046338">
    <property type="entry name" value="GAIN_dom_sf"/>
</dbReference>
<accession>A0A9W8C163</accession>
<dbReference type="Proteomes" id="UP001059041">
    <property type="component" value="Linkage Group LG10"/>
</dbReference>
<evidence type="ECO:0000313" key="3">
    <source>
        <dbReference type="Proteomes" id="UP001059041"/>
    </source>
</evidence>